<dbReference type="CDD" id="cd00452">
    <property type="entry name" value="KDPG_aldolase"/>
    <property type="match status" value="1"/>
</dbReference>
<proteinExistence type="inferred from homology"/>
<protein>
    <submittedName>
        <fullName evidence="6">2-keto-3-deoxy-phosphogluconate aldolase</fullName>
    </submittedName>
</protein>
<accession>A0A4R8MBU4</accession>
<dbReference type="EMBL" id="SORI01000006">
    <property type="protein sequence ID" value="TDY61216.1"/>
    <property type="molecule type" value="Genomic_DNA"/>
</dbReference>
<dbReference type="PANTHER" id="PTHR30246:SF1">
    <property type="entry name" value="2-DEHYDRO-3-DEOXY-6-PHOSPHOGALACTONATE ALDOLASE-RELATED"/>
    <property type="match status" value="1"/>
</dbReference>
<dbReference type="GO" id="GO:0016829">
    <property type="term" value="F:lyase activity"/>
    <property type="evidence" value="ECO:0007669"/>
    <property type="project" value="UniProtKB-KW"/>
</dbReference>
<organism evidence="6 7">
    <name type="scientific">Aminivibrio pyruvatiphilus</name>
    <dbReference type="NCBI Taxonomy" id="1005740"/>
    <lineage>
        <taxon>Bacteria</taxon>
        <taxon>Thermotogati</taxon>
        <taxon>Synergistota</taxon>
        <taxon>Synergistia</taxon>
        <taxon>Synergistales</taxon>
        <taxon>Aminobacteriaceae</taxon>
        <taxon>Aminivibrio</taxon>
    </lineage>
</organism>
<evidence type="ECO:0000256" key="1">
    <source>
        <dbReference type="ARBA" id="ARBA00004761"/>
    </source>
</evidence>
<reference evidence="6 7" key="1">
    <citation type="submission" date="2019-03" db="EMBL/GenBank/DDBJ databases">
        <title>Genomic Encyclopedia of Type Strains, Phase IV (KMG-IV): sequencing the most valuable type-strain genomes for metagenomic binning, comparative biology and taxonomic classification.</title>
        <authorList>
            <person name="Goeker M."/>
        </authorList>
    </citation>
    <scope>NUCLEOTIDE SEQUENCE [LARGE SCALE GENOMIC DNA]</scope>
    <source>
        <strain evidence="6 7">DSM 25964</strain>
    </source>
</reference>
<evidence type="ECO:0000256" key="2">
    <source>
        <dbReference type="ARBA" id="ARBA00006906"/>
    </source>
</evidence>
<sequence>MNIRKYEVLHRIHELGVVGIIRTPDVANGISSAEAIFQGGITALEVSTTFPGALDIMKSAAASHKSSGLILGAGTVADSETAKLCIDAGAEFIVSHCFSEEVAKLCNRYGVAYMPGVGTVTEIVRAMEWGAEVVKAFPGEVLGPKFIKAVHGPLPNAQIMPIGGVSPNNLEDWFLAGAFAVGLRSALVKPEGREGDYPAIRQTAEEIVARIARIRCHV</sequence>
<dbReference type="OrthoDB" id="9802667at2"/>
<dbReference type="Pfam" id="PF01081">
    <property type="entry name" value="Aldolase"/>
    <property type="match status" value="1"/>
</dbReference>
<dbReference type="NCBIfam" id="TIGR01182">
    <property type="entry name" value="eda"/>
    <property type="match status" value="1"/>
</dbReference>
<comment type="subunit">
    <text evidence="3">Homotrimer.</text>
</comment>
<gene>
    <name evidence="6" type="ORF">C8D99_10671</name>
</gene>
<name>A0A4R8MBU4_9BACT</name>
<dbReference type="InterPro" id="IPR013785">
    <property type="entry name" value="Aldolase_TIM"/>
</dbReference>
<evidence type="ECO:0000256" key="4">
    <source>
        <dbReference type="ARBA" id="ARBA00023239"/>
    </source>
</evidence>
<keyword evidence="7" id="KW-1185">Reference proteome</keyword>
<dbReference type="PANTHER" id="PTHR30246">
    <property type="entry name" value="2-KETO-3-DEOXY-6-PHOSPHOGLUCONATE ALDOLASE"/>
    <property type="match status" value="1"/>
</dbReference>
<comment type="similarity">
    <text evidence="2">Belongs to the KHG/KDPG aldolase family.</text>
</comment>
<dbReference type="SUPFAM" id="SSF51569">
    <property type="entry name" value="Aldolase"/>
    <property type="match status" value="1"/>
</dbReference>
<evidence type="ECO:0000313" key="6">
    <source>
        <dbReference type="EMBL" id="TDY61216.1"/>
    </source>
</evidence>
<dbReference type="Proteomes" id="UP000295066">
    <property type="component" value="Unassembled WGS sequence"/>
</dbReference>
<dbReference type="InterPro" id="IPR000887">
    <property type="entry name" value="Aldlse_KDPG_KHG"/>
</dbReference>
<keyword evidence="4" id="KW-0456">Lyase</keyword>
<comment type="pathway">
    <text evidence="1">Carbohydrate acid metabolism.</text>
</comment>
<evidence type="ECO:0000313" key="7">
    <source>
        <dbReference type="Proteomes" id="UP000295066"/>
    </source>
</evidence>
<comment type="caution">
    <text evidence="6">The sequence shown here is derived from an EMBL/GenBank/DDBJ whole genome shotgun (WGS) entry which is preliminary data.</text>
</comment>
<dbReference type="RefSeq" id="WP_133957266.1">
    <property type="nucleotide sequence ID" value="NZ_SORI01000006.1"/>
</dbReference>
<dbReference type="AlphaFoldDB" id="A0A4R8MBU4"/>
<dbReference type="Gene3D" id="3.20.20.70">
    <property type="entry name" value="Aldolase class I"/>
    <property type="match status" value="1"/>
</dbReference>
<evidence type="ECO:0000256" key="3">
    <source>
        <dbReference type="ARBA" id="ARBA00011233"/>
    </source>
</evidence>
<keyword evidence="5" id="KW-0119">Carbohydrate metabolism</keyword>
<evidence type="ECO:0000256" key="5">
    <source>
        <dbReference type="ARBA" id="ARBA00023277"/>
    </source>
</evidence>